<dbReference type="InterPro" id="IPR010721">
    <property type="entry name" value="UstE-like"/>
</dbReference>
<gene>
    <name evidence="2" type="ORF">K1X13_01185</name>
</gene>
<name>A0ABS7RFZ9_9ACTN</name>
<keyword evidence="1" id="KW-0812">Transmembrane</keyword>
<dbReference type="PROSITE" id="PS50244">
    <property type="entry name" value="S5A_REDUCTASE"/>
    <property type="match status" value="1"/>
</dbReference>
<feature type="transmembrane region" description="Helical" evidence="1">
    <location>
        <begin position="65"/>
        <end position="84"/>
    </location>
</feature>
<keyword evidence="1" id="KW-0472">Membrane</keyword>
<evidence type="ECO:0000256" key="1">
    <source>
        <dbReference type="SAM" id="Phobius"/>
    </source>
</evidence>
<proteinExistence type="predicted"/>
<keyword evidence="1" id="KW-1133">Transmembrane helix</keyword>
<dbReference type="Gene3D" id="1.20.120.1630">
    <property type="match status" value="1"/>
</dbReference>
<evidence type="ECO:0000313" key="2">
    <source>
        <dbReference type="EMBL" id="MBY9073422.1"/>
    </source>
</evidence>
<sequence length="270" mass="29626">MVELDTGSFLAALPLTALTVVLVLGVTFAVALRVGRHAVVDVAWGLGFVAVAATAYLLSAGDGDGVRRTLVLALTAVWGLRLAWHIARRSRGHGEDPRYAALMAKAPGNPNLYALRKVYLTQGAVMWFVSLPVQLAMFQTVGPGRLAWIGVGVWALGFAFETVGDHQLHRFRTDPATKGQVLDTGLWRYTRHPNYFGDACVWWGISLVAFDAWPGILTVLSPVVMTWLLAKGTGKPLLEKDMAERRPGYVDYVRRTSGFVPLPPRRREHP</sequence>
<dbReference type="Proteomes" id="UP000754710">
    <property type="component" value="Unassembled WGS sequence"/>
</dbReference>
<dbReference type="PANTHER" id="PTHR32251:SF17">
    <property type="entry name" value="STEROID 5-ALPHA REDUCTASE C-TERMINAL DOMAIN-CONTAINING PROTEIN"/>
    <property type="match status" value="1"/>
</dbReference>
<dbReference type="EMBL" id="JAIEZQ010000001">
    <property type="protein sequence ID" value="MBY9073422.1"/>
    <property type="molecule type" value="Genomic_DNA"/>
</dbReference>
<dbReference type="RefSeq" id="WP_221023224.1">
    <property type="nucleotide sequence ID" value="NZ_JAIEZQ010000001.1"/>
</dbReference>
<organism evidence="2 3">
    <name type="scientific">Nocardioides jiangsuensis</name>
    <dbReference type="NCBI Taxonomy" id="2866161"/>
    <lineage>
        <taxon>Bacteria</taxon>
        <taxon>Bacillati</taxon>
        <taxon>Actinomycetota</taxon>
        <taxon>Actinomycetes</taxon>
        <taxon>Propionibacteriales</taxon>
        <taxon>Nocardioidaceae</taxon>
        <taxon>Nocardioides</taxon>
    </lineage>
</organism>
<feature type="transmembrane region" description="Helical" evidence="1">
    <location>
        <begin position="39"/>
        <end position="59"/>
    </location>
</feature>
<dbReference type="Pfam" id="PF06966">
    <property type="entry name" value="DUF1295"/>
    <property type="match status" value="1"/>
</dbReference>
<dbReference type="PANTHER" id="PTHR32251">
    <property type="entry name" value="3-OXO-5-ALPHA-STEROID 4-DEHYDROGENASE"/>
    <property type="match status" value="1"/>
</dbReference>
<comment type="caution">
    <text evidence="2">The sequence shown here is derived from an EMBL/GenBank/DDBJ whole genome shotgun (WGS) entry which is preliminary data.</text>
</comment>
<feature type="transmembrane region" description="Helical" evidence="1">
    <location>
        <begin position="12"/>
        <end position="32"/>
    </location>
</feature>
<feature type="transmembrane region" description="Helical" evidence="1">
    <location>
        <begin position="212"/>
        <end position="230"/>
    </location>
</feature>
<keyword evidence="3" id="KW-1185">Reference proteome</keyword>
<evidence type="ECO:0000313" key="3">
    <source>
        <dbReference type="Proteomes" id="UP000754710"/>
    </source>
</evidence>
<reference evidence="2 3" key="1">
    <citation type="submission" date="2021-08" db="EMBL/GenBank/DDBJ databases">
        <title>Nocardioides bacterium WL0053 sp. nov., isolated from the sediment.</title>
        <authorList>
            <person name="Wang L."/>
            <person name="Zhang D."/>
            <person name="Zhang A."/>
        </authorList>
    </citation>
    <scope>NUCLEOTIDE SEQUENCE [LARGE SCALE GENOMIC DNA]</scope>
    <source>
        <strain evidence="2 3">WL0053</strain>
    </source>
</reference>
<accession>A0ABS7RFZ9</accession>
<protein>
    <submittedName>
        <fullName evidence="2">DUF1295 domain-containing protein</fullName>
    </submittedName>
</protein>